<proteinExistence type="predicted"/>
<dbReference type="Proteomes" id="UP000632273">
    <property type="component" value="Unassembled WGS sequence"/>
</dbReference>
<accession>A0ABQ1TTM3</accession>
<evidence type="ECO:0000313" key="2">
    <source>
        <dbReference type="Proteomes" id="UP000632273"/>
    </source>
</evidence>
<organism evidence="1 2">
    <name type="scientific">Hymenobacter cavernae</name>
    <dbReference type="NCBI Taxonomy" id="2044852"/>
    <lineage>
        <taxon>Bacteria</taxon>
        <taxon>Pseudomonadati</taxon>
        <taxon>Bacteroidota</taxon>
        <taxon>Cytophagia</taxon>
        <taxon>Cytophagales</taxon>
        <taxon>Hymenobacteraceae</taxon>
        <taxon>Hymenobacter</taxon>
    </lineage>
</organism>
<dbReference type="RefSeq" id="WP_188811558.1">
    <property type="nucleotide sequence ID" value="NZ_BMHT01000002.1"/>
</dbReference>
<name>A0ABQ1TTM3_9BACT</name>
<comment type="caution">
    <text evidence="1">The sequence shown here is derived from an EMBL/GenBank/DDBJ whole genome shotgun (WGS) entry which is preliminary data.</text>
</comment>
<protein>
    <submittedName>
        <fullName evidence="1">Uncharacterized protein</fullName>
    </submittedName>
</protein>
<evidence type="ECO:0000313" key="1">
    <source>
        <dbReference type="EMBL" id="GGF00783.1"/>
    </source>
</evidence>
<gene>
    <name evidence="1" type="ORF">GCM10011383_09490</name>
</gene>
<dbReference type="EMBL" id="BMHT01000002">
    <property type="protein sequence ID" value="GGF00783.1"/>
    <property type="molecule type" value="Genomic_DNA"/>
</dbReference>
<sequence length="122" mass="14139">MTLYLSSLELTARAHLGKEVEQWLSYYREADYTVIRWLVIYKYEGQFTVAYHESFDEGDEGFHDVYEFYALNPDNDTTHSFDSVEEAVAFAIENYGAAADRFVAGGMIQEEYAKYVRASRQS</sequence>
<reference evidence="2" key="1">
    <citation type="journal article" date="2019" name="Int. J. Syst. Evol. Microbiol.">
        <title>The Global Catalogue of Microorganisms (GCM) 10K type strain sequencing project: providing services to taxonomists for standard genome sequencing and annotation.</title>
        <authorList>
            <consortium name="The Broad Institute Genomics Platform"/>
            <consortium name="The Broad Institute Genome Sequencing Center for Infectious Disease"/>
            <person name="Wu L."/>
            <person name="Ma J."/>
        </authorList>
    </citation>
    <scope>NUCLEOTIDE SEQUENCE [LARGE SCALE GENOMIC DNA]</scope>
    <source>
        <strain evidence="2">CGMCC 1.15197</strain>
    </source>
</reference>
<keyword evidence="2" id="KW-1185">Reference proteome</keyword>